<dbReference type="Pfam" id="PF13550">
    <property type="entry name" value="Phage-tail_3"/>
    <property type="match status" value="1"/>
</dbReference>
<dbReference type="EMBL" id="SLUI01000017">
    <property type="protein sequence ID" value="TCL33593.1"/>
    <property type="molecule type" value="Genomic_DNA"/>
</dbReference>
<dbReference type="AlphaFoldDB" id="A0A4R1PSG5"/>
<evidence type="ECO:0000259" key="1">
    <source>
        <dbReference type="Pfam" id="PF13550"/>
    </source>
</evidence>
<dbReference type="RefSeq" id="WP_132083084.1">
    <property type="nucleotide sequence ID" value="NZ_SLUI01000017.1"/>
</dbReference>
<dbReference type="OrthoDB" id="1681440at2"/>
<proteinExistence type="predicted"/>
<sequence>MGGIFGGGATISHEENRINALQVQQSTYGTVVPVVFGTNRVAGNLIDYMDFTAIPHTKTTTSGKGGGKVTSSETTYTYEVAIIFALCEGAISHFGKVWRDKEIYSSPSELRFVAFTGAAGQQPWDYMASKHPERALCYPGTAYLAAPNLDLRNSGSLPNLNFEVYGKLIYPGSLDAHPADIIAAIIADEQIGVGFPAKYIDDLTGFRNYCTANGILFSPTYTAQTEAQEIITSLCQAANTEPVWSQGKLRLIPYGLAEVTGGGATYKPPKAPIYDITMDDFVYVEGEPPVRAKPNLVADRFNVQPIEIMNRANDYNIEPIKATDDVDVSTRGIRQADSIEMHFITQASVGQFAAQSILQRQLYTAMQYEFTLSWRHCLLDPMDVITITEKAFLGLDHHPVRIIEIEEDDEQNLRIVAEDCPEGVNSPTVYTTQAADRPSLNAAADPGDANPPILFNAPAGLTGGALVVYLAASGKSINWGGCGVWVSQDGSTYQRIGSVTAPATMGRLTADLPVPPPETETVEGGMQNPDITNILSVDLSESRGQIYNVAKEAADTYTTLSYVDGELISYKDAELTGKNCYDVSYLVRGIYGTQISAHKEGAPFIKLNEAVFKYNYAEVNSGQTIYIKLTSFNVFGKSEQPLESVERYSHIL</sequence>
<dbReference type="InterPro" id="IPR032876">
    <property type="entry name" value="J_dom"/>
</dbReference>
<dbReference type="Proteomes" id="UP000295063">
    <property type="component" value="Unassembled WGS sequence"/>
</dbReference>
<reference evidence="3 4" key="1">
    <citation type="submission" date="2019-03" db="EMBL/GenBank/DDBJ databases">
        <title>Genomic Encyclopedia of Type Strains, Phase IV (KMG-IV): sequencing the most valuable type-strain genomes for metagenomic binning, comparative biology and taxonomic classification.</title>
        <authorList>
            <person name="Goeker M."/>
        </authorList>
    </citation>
    <scope>NUCLEOTIDE SEQUENCE [LARGE SCALE GENOMIC DNA]</scope>
    <source>
        <strain evidence="3 4">DSM 15969</strain>
    </source>
</reference>
<keyword evidence="4" id="KW-1185">Reference proteome</keyword>
<dbReference type="Pfam" id="PF23666">
    <property type="entry name" value="Rcc01698_C"/>
    <property type="match status" value="1"/>
</dbReference>
<gene>
    <name evidence="3" type="ORF">EV210_11751</name>
</gene>
<protein>
    <submittedName>
        <fullName evidence="3">Putative tail protein</fullName>
    </submittedName>
</protein>
<accession>A0A4R1PSG5</accession>
<evidence type="ECO:0000313" key="4">
    <source>
        <dbReference type="Proteomes" id="UP000295063"/>
    </source>
</evidence>
<evidence type="ECO:0000313" key="3">
    <source>
        <dbReference type="EMBL" id="TCL33593.1"/>
    </source>
</evidence>
<organism evidence="3 4">
    <name type="scientific">Anaerospora hongkongensis</name>
    <dbReference type="NCBI Taxonomy" id="244830"/>
    <lineage>
        <taxon>Bacteria</taxon>
        <taxon>Bacillati</taxon>
        <taxon>Bacillota</taxon>
        <taxon>Negativicutes</taxon>
        <taxon>Selenomonadales</taxon>
        <taxon>Sporomusaceae</taxon>
        <taxon>Anaerospora</taxon>
    </lineage>
</organism>
<feature type="domain" description="Rcc01698-like C-terminal" evidence="2">
    <location>
        <begin position="503"/>
        <end position="605"/>
    </location>
</feature>
<name>A0A4R1PSG5_9FIRM</name>
<evidence type="ECO:0000259" key="2">
    <source>
        <dbReference type="Pfam" id="PF23666"/>
    </source>
</evidence>
<comment type="caution">
    <text evidence="3">The sequence shown here is derived from an EMBL/GenBank/DDBJ whole genome shotgun (WGS) entry which is preliminary data.</text>
</comment>
<dbReference type="InterPro" id="IPR056490">
    <property type="entry name" value="Rcc01698_C"/>
</dbReference>
<feature type="domain" description="Tip attachment protein J" evidence="1">
    <location>
        <begin position="223"/>
        <end position="406"/>
    </location>
</feature>